<comment type="caution">
    <text evidence="2">The sequence shown here is derived from an EMBL/GenBank/DDBJ whole genome shotgun (WGS) entry which is preliminary data.</text>
</comment>
<feature type="region of interest" description="Disordered" evidence="1">
    <location>
        <begin position="1"/>
        <end position="81"/>
    </location>
</feature>
<sequence length="395" mass="44495">MPTYYTPPPTPLPALPSPAPLPPSREDSWSRSDDNYSQSQTTRTSKSSSSSSSKSRRHSSRSDPHGGGGGGGGKHDDEESHSHKIPLAFLGSIAAASYLAHKYWPKGFIYGDKEDWELSRSAREYREKIAAEKAANRREKERFNIFRNHHDRHSSSVPPPLPPLEYADREQRRAGYRSSAAVGAGAGGAATAAGYYSRKEEEIESEIYRRGRDPRERRLPPPARVLSRDRDGGYDGYSETDYGLEGGPGRYHHRRTPSRERGTIGGFNSEFVSSSMERPSRRDSYYPPPPQRHILEKSNSHAGSAIGSRYSDPEPRYLPENSKGSAASDPIFKRAKPIRQQRPRYYEDDPHPPRASEVVYVCRDAALPPSRARRASVDATLGRRYDDRDYDWQYR</sequence>
<proteinExistence type="predicted"/>
<feature type="region of interest" description="Disordered" evidence="1">
    <location>
        <begin position="369"/>
        <end position="395"/>
    </location>
</feature>
<accession>A0AAN6WS57</accession>
<reference evidence="2" key="2">
    <citation type="submission" date="2023-05" db="EMBL/GenBank/DDBJ databases">
        <authorList>
            <consortium name="Lawrence Berkeley National Laboratory"/>
            <person name="Steindorff A."/>
            <person name="Hensen N."/>
            <person name="Bonometti L."/>
            <person name="Westerberg I."/>
            <person name="Brannstrom I.O."/>
            <person name="Guillou S."/>
            <person name="Cros-Aarteil S."/>
            <person name="Calhoun S."/>
            <person name="Haridas S."/>
            <person name="Kuo A."/>
            <person name="Mondo S."/>
            <person name="Pangilinan J."/>
            <person name="Riley R."/>
            <person name="Labutti K."/>
            <person name="Andreopoulos B."/>
            <person name="Lipzen A."/>
            <person name="Chen C."/>
            <person name="Yanf M."/>
            <person name="Daum C."/>
            <person name="Ng V."/>
            <person name="Clum A."/>
            <person name="Ohm R."/>
            <person name="Martin F."/>
            <person name="Silar P."/>
            <person name="Natvig D."/>
            <person name="Lalanne C."/>
            <person name="Gautier V."/>
            <person name="Ament-Velasquez S.L."/>
            <person name="Kruys A."/>
            <person name="Hutchinson M.I."/>
            <person name="Powell A.J."/>
            <person name="Barry K."/>
            <person name="Miller A.N."/>
            <person name="Grigoriev I.V."/>
            <person name="Debuchy R."/>
            <person name="Gladieux P."/>
            <person name="Thoren M.H."/>
            <person name="Johannesson H."/>
        </authorList>
    </citation>
    <scope>NUCLEOTIDE SEQUENCE</scope>
    <source>
        <strain evidence="2">PSN309</strain>
    </source>
</reference>
<feature type="compositionally biased region" description="Basic and acidic residues" evidence="1">
    <location>
        <begin position="197"/>
        <end position="219"/>
    </location>
</feature>
<feature type="compositionally biased region" description="Basic and acidic residues" evidence="1">
    <location>
        <begin position="344"/>
        <end position="354"/>
    </location>
</feature>
<feature type="compositionally biased region" description="Pro residues" evidence="1">
    <location>
        <begin position="1"/>
        <end position="23"/>
    </location>
</feature>
<evidence type="ECO:0000313" key="2">
    <source>
        <dbReference type="EMBL" id="KAK4187159.1"/>
    </source>
</evidence>
<dbReference type="Proteomes" id="UP001302126">
    <property type="component" value="Unassembled WGS sequence"/>
</dbReference>
<protein>
    <submittedName>
        <fullName evidence="2">Uncharacterized protein</fullName>
    </submittedName>
</protein>
<keyword evidence="3" id="KW-1185">Reference proteome</keyword>
<organism evidence="2 3">
    <name type="scientific">Podospora australis</name>
    <dbReference type="NCBI Taxonomy" id="1536484"/>
    <lineage>
        <taxon>Eukaryota</taxon>
        <taxon>Fungi</taxon>
        <taxon>Dikarya</taxon>
        <taxon>Ascomycota</taxon>
        <taxon>Pezizomycotina</taxon>
        <taxon>Sordariomycetes</taxon>
        <taxon>Sordariomycetidae</taxon>
        <taxon>Sordariales</taxon>
        <taxon>Podosporaceae</taxon>
        <taxon>Podospora</taxon>
    </lineage>
</organism>
<gene>
    <name evidence="2" type="ORF">QBC35DRAFT_241109</name>
</gene>
<reference evidence="2" key="1">
    <citation type="journal article" date="2023" name="Mol. Phylogenet. Evol.">
        <title>Genome-scale phylogeny and comparative genomics of the fungal order Sordariales.</title>
        <authorList>
            <person name="Hensen N."/>
            <person name="Bonometti L."/>
            <person name="Westerberg I."/>
            <person name="Brannstrom I.O."/>
            <person name="Guillou S."/>
            <person name="Cros-Aarteil S."/>
            <person name="Calhoun S."/>
            <person name="Haridas S."/>
            <person name="Kuo A."/>
            <person name="Mondo S."/>
            <person name="Pangilinan J."/>
            <person name="Riley R."/>
            <person name="LaButti K."/>
            <person name="Andreopoulos B."/>
            <person name="Lipzen A."/>
            <person name="Chen C."/>
            <person name="Yan M."/>
            <person name="Daum C."/>
            <person name="Ng V."/>
            <person name="Clum A."/>
            <person name="Steindorff A."/>
            <person name="Ohm R.A."/>
            <person name="Martin F."/>
            <person name="Silar P."/>
            <person name="Natvig D.O."/>
            <person name="Lalanne C."/>
            <person name="Gautier V."/>
            <person name="Ament-Velasquez S.L."/>
            <person name="Kruys A."/>
            <person name="Hutchinson M.I."/>
            <person name="Powell A.J."/>
            <person name="Barry K."/>
            <person name="Miller A.N."/>
            <person name="Grigoriev I.V."/>
            <person name="Debuchy R."/>
            <person name="Gladieux P."/>
            <person name="Hiltunen Thoren M."/>
            <person name="Johannesson H."/>
        </authorList>
    </citation>
    <scope>NUCLEOTIDE SEQUENCE</scope>
    <source>
        <strain evidence="2">PSN309</strain>
    </source>
</reference>
<feature type="compositionally biased region" description="Low complexity" evidence="1">
    <location>
        <begin position="176"/>
        <end position="196"/>
    </location>
</feature>
<feature type="compositionally biased region" description="Basic and acidic residues" evidence="1">
    <location>
        <begin position="381"/>
        <end position="395"/>
    </location>
</feature>
<feature type="compositionally biased region" description="Polar residues" evidence="1">
    <location>
        <begin position="35"/>
        <end position="44"/>
    </location>
</feature>
<dbReference type="AlphaFoldDB" id="A0AAN6WS57"/>
<evidence type="ECO:0000256" key="1">
    <source>
        <dbReference type="SAM" id="MobiDB-lite"/>
    </source>
</evidence>
<evidence type="ECO:0000313" key="3">
    <source>
        <dbReference type="Proteomes" id="UP001302126"/>
    </source>
</evidence>
<feature type="region of interest" description="Disordered" evidence="1">
    <location>
        <begin position="146"/>
        <end position="357"/>
    </location>
</feature>
<feature type="compositionally biased region" description="Basic and acidic residues" evidence="1">
    <location>
        <begin position="24"/>
        <end position="34"/>
    </location>
</feature>
<name>A0AAN6WS57_9PEZI</name>
<dbReference type="EMBL" id="MU864408">
    <property type="protein sequence ID" value="KAK4187159.1"/>
    <property type="molecule type" value="Genomic_DNA"/>
</dbReference>
<feature type="compositionally biased region" description="Basic residues" evidence="1">
    <location>
        <begin position="333"/>
        <end position="342"/>
    </location>
</feature>